<reference evidence="2" key="1">
    <citation type="submission" date="2016-10" db="EMBL/GenBank/DDBJ databases">
        <authorList>
            <person name="Varghese N."/>
            <person name="Submissions S."/>
        </authorList>
    </citation>
    <scope>NUCLEOTIDE SEQUENCE [LARGE SCALE GENOMIC DNA]</scope>
    <source>
        <strain evidence="2">CGMCC 1.10683</strain>
    </source>
</reference>
<evidence type="ECO:0000313" key="2">
    <source>
        <dbReference type="Proteomes" id="UP000198788"/>
    </source>
</evidence>
<dbReference type="EMBL" id="FOZV01000014">
    <property type="protein sequence ID" value="SFS90992.1"/>
    <property type="molecule type" value="Genomic_DNA"/>
</dbReference>
<dbReference type="AlphaFoldDB" id="A0A1I6TP38"/>
<name>A0A1I6TP38_9CAUL</name>
<keyword evidence="2" id="KW-1185">Reference proteome</keyword>
<organism evidence="1 2">
    <name type="scientific">Brevundimonas viscosa</name>
    <dbReference type="NCBI Taxonomy" id="871741"/>
    <lineage>
        <taxon>Bacteria</taxon>
        <taxon>Pseudomonadati</taxon>
        <taxon>Pseudomonadota</taxon>
        <taxon>Alphaproteobacteria</taxon>
        <taxon>Caulobacterales</taxon>
        <taxon>Caulobacteraceae</taxon>
        <taxon>Brevundimonas</taxon>
    </lineage>
</organism>
<evidence type="ECO:0000313" key="1">
    <source>
        <dbReference type="EMBL" id="SFS90992.1"/>
    </source>
</evidence>
<sequence length="385" mass="43557">MTGGTTVLRPWAEPCAPLMVLYARVGEAIGHQPRRKAKDEAAFQRTLLSFLAAIAIIALERSGELRLPFSNAALSAMGMRPLKDVRDQLEKAGLIEVRLGFYDIDHPERSKLTAITPTPKLVQLVQESGLSLGDVVRPPAVTTVLTEPFTSAGEMPPKVREQDRLIKRYNEGIGGFTLHQPNGWTSSRIHLVRLFKHDWITGGRLYGGFWIDMPRVERATLLIDGEETCELDYKSLHPHILYAWSIRKLDFDPYVIPGFEHVSREVGKKVFNRLINGKTTALKFIKKDYQPYLQSGKELDAFVAAMMDRLSPITHRFASQAWGQLQKEDSELALKVIERCMKEGIPVYPIHDGFRVRLRDKDQVEGIMKEVYKAIYGTNPSVCMK</sequence>
<dbReference type="STRING" id="871741.SAMN05192570_0221"/>
<gene>
    <name evidence="1" type="ORF">SAMN05192570_0221</name>
</gene>
<dbReference type="Proteomes" id="UP000198788">
    <property type="component" value="Unassembled WGS sequence"/>
</dbReference>
<protein>
    <submittedName>
        <fullName evidence="1">Uncharacterized protein</fullName>
    </submittedName>
</protein>
<accession>A0A1I6TP38</accession>
<proteinExistence type="predicted"/>